<evidence type="ECO:0000256" key="3">
    <source>
        <dbReference type="ARBA" id="ARBA00022525"/>
    </source>
</evidence>
<evidence type="ECO:0000313" key="8">
    <source>
        <dbReference type="EMBL" id="KAG2874893.1"/>
    </source>
</evidence>
<dbReference type="EMBL" id="RCMI01003613">
    <property type="protein sequence ID" value="KAG2871937.1"/>
    <property type="molecule type" value="Genomic_DNA"/>
</dbReference>
<dbReference type="OrthoDB" id="128166at2759"/>
<evidence type="ECO:0000256" key="2">
    <source>
        <dbReference type="ARBA" id="ARBA00010400"/>
    </source>
</evidence>
<sequence length="151" mass="16751">MRLSSIFLVAAATLVACGAAVSAGADLEQTRFSTAAFPDVVQSVDTASQKRARFLRSSNPEEEERGFSFKDYPFLIPESAAIEMAKRMTQQLDDALLAKVKKISNGETILTRWKKEELTLPEIKSLLKDAGKWQGTPERAVYKLLRREGLS</sequence>
<comment type="similarity">
    <text evidence="2 5">Belongs to the RxLR effector family.</text>
</comment>
<dbReference type="Pfam" id="PF16810">
    <property type="entry name" value="RXLR"/>
    <property type="match status" value="1"/>
</dbReference>
<dbReference type="Proteomes" id="UP000736787">
    <property type="component" value="Unassembled WGS sequence"/>
</dbReference>
<reference evidence="11 12" key="1">
    <citation type="submission" date="2018-01" db="EMBL/GenBank/DDBJ databases">
        <title>Draft genome of the strawberry crown rot pathogen Phytophthora cactorum.</title>
        <authorList>
            <person name="Armitage A.D."/>
            <person name="Lysoe E."/>
            <person name="Nellist C.F."/>
            <person name="Harrison R.J."/>
            <person name="Brurberg M.B."/>
        </authorList>
    </citation>
    <scope>NUCLEOTIDE SEQUENCE [LARGE SCALE GENOMIC DNA]</scope>
    <source>
        <strain evidence="11 12">10300</strain>
    </source>
</reference>
<evidence type="ECO:0000313" key="9">
    <source>
        <dbReference type="EMBL" id="KAG2954346.1"/>
    </source>
</evidence>
<dbReference type="EMBL" id="RCMK01003462">
    <property type="protein sequence ID" value="KAG2874893.1"/>
    <property type="molecule type" value="Genomic_DNA"/>
</dbReference>
<proteinExistence type="inferred from homology"/>
<evidence type="ECO:0000313" key="11">
    <source>
        <dbReference type="EMBL" id="RAW21269.1"/>
    </source>
</evidence>
<evidence type="ECO:0000313" key="10">
    <source>
        <dbReference type="EMBL" id="KAG3197722.1"/>
    </source>
</evidence>
<dbReference type="Proteomes" id="UP000735874">
    <property type="component" value="Unassembled WGS sequence"/>
</dbReference>
<comment type="domain">
    <text evidence="5">The RxLR-dEER motif acts to carry the protein into the host cell cytoplasm through binding to cell surface phosphatidylinositol-3-phosphate.</text>
</comment>
<evidence type="ECO:0000256" key="4">
    <source>
        <dbReference type="ARBA" id="ARBA00022729"/>
    </source>
</evidence>
<evidence type="ECO:0000313" key="7">
    <source>
        <dbReference type="EMBL" id="KAG2871937.1"/>
    </source>
</evidence>
<evidence type="ECO:0000313" key="6">
    <source>
        <dbReference type="EMBL" id="KAG2801597.1"/>
    </source>
</evidence>
<dbReference type="AlphaFoldDB" id="A0A329RBD1"/>
<dbReference type="EMBL" id="RCML01003544">
    <property type="protein sequence ID" value="KAG2954346.1"/>
    <property type="molecule type" value="Genomic_DNA"/>
</dbReference>
<evidence type="ECO:0000256" key="5">
    <source>
        <dbReference type="RuleBase" id="RU367124"/>
    </source>
</evidence>
<evidence type="ECO:0000313" key="12">
    <source>
        <dbReference type="Proteomes" id="UP000251314"/>
    </source>
</evidence>
<dbReference type="VEuPathDB" id="FungiDB:PC110_g22288"/>
<comment type="function">
    <text evidence="5">Effector that suppresses plant defense responses during pathogen infection.</text>
</comment>
<feature type="chain" id="PRO_5040518931" description="RxLR effector protein" evidence="5">
    <location>
        <begin position="20"/>
        <end position="151"/>
    </location>
</feature>
<reference evidence="10" key="2">
    <citation type="submission" date="2018-05" db="EMBL/GenBank/DDBJ databases">
        <title>Effector identification in a new, highly contiguous assembly of the strawberry crown rot pathogen Phytophthora cactorum.</title>
        <authorList>
            <person name="Armitage A.D."/>
            <person name="Nellist C.F."/>
            <person name="Bates H."/>
            <person name="Vickerstaff R.J."/>
            <person name="Harrison R.J."/>
        </authorList>
    </citation>
    <scope>NUCLEOTIDE SEQUENCE</scope>
    <source>
        <strain evidence="6">15-7</strain>
        <strain evidence="7">4032</strain>
        <strain evidence="8">4040</strain>
        <strain evidence="9">P415</strain>
        <strain evidence="10">P421</strain>
    </source>
</reference>
<dbReference type="Proteomes" id="UP000774804">
    <property type="component" value="Unassembled WGS sequence"/>
</dbReference>
<protein>
    <recommendedName>
        <fullName evidence="5">RxLR effector protein</fullName>
    </recommendedName>
</protein>
<keyword evidence="3 5" id="KW-0964">Secreted</keyword>
<dbReference type="GO" id="GO:0005576">
    <property type="term" value="C:extracellular region"/>
    <property type="evidence" value="ECO:0007669"/>
    <property type="project" value="UniProtKB-SubCell"/>
</dbReference>
<feature type="signal peptide" evidence="5">
    <location>
        <begin position="1"/>
        <end position="19"/>
    </location>
</feature>
<name>A0A329RBD1_9STRA</name>
<dbReference type="EMBL" id="RCMG01003337">
    <property type="protein sequence ID" value="KAG2801597.1"/>
    <property type="molecule type" value="Genomic_DNA"/>
</dbReference>
<keyword evidence="12" id="KW-1185">Reference proteome</keyword>
<organism evidence="11 12">
    <name type="scientific">Phytophthora cactorum</name>
    <dbReference type="NCBI Taxonomy" id="29920"/>
    <lineage>
        <taxon>Eukaryota</taxon>
        <taxon>Sar</taxon>
        <taxon>Stramenopiles</taxon>
        <taxon>Oomycota</taxon>
        <taxon>Peronosporomycetes</taxon>
        <taxon>Peronosporales</taxon>
        <taxon>Peronosporaceae</taxon>
        <taxon>Phytophthora</taxon>
    </lineage>
</organism>
<gene>
    <name evidence="11" type="ORF">PC110_g22288</name>
    <name evidence="6" type="ORF">PC113_g24583</name>
    <name evidence="7" type="ORF">PC115_g24730</name>
    <name evidence="8" type="ORF">PC117_g27526</name>
    <name evidence="9" type="ORF">PC118_g24861</name>
    <name evidence="10" type="ORF">PC129_g24484</name>
</gene>
<dbReference type="Proteomes" id="UP000251314">
    <property type="component" value="Unassembled WGS sequence"/>
</dbReference>
<dbReference type="Proteomes" id="UP000760860">
    <property type="component" value="Unassembled WGS sequence"/>
</dbReference>
<dbReference type="EMBL" id="RCMV01003733">
    <property type="protein sequence ID" value="KAG3197722.1"/>
    <property type="molecule type" value="Genomic_DNA"/>
</dbReference>
<accession>A0A329RBD1</accession>
<dbReference type="PROSITE" id="PS51257">
    <property type="entry name" value="PROKAR_LIPOPROTEIN"/>
    <property type="match status" value="1"/>
</dbReference>
<comment type="subcellular location">
    <subcellularLocation>
        <location evidence="1 5">Secreted</location>
    </subcellularLocation>
</comment>
<comment type="caution">
    <text evidence="11">The sequence shown here is derived from an EMBL/GenBank/DDBJ whole genome shotgun (WGS) entry which is preliminary data.</text>
</comment>
<keyword evidence="4 5" id="KW-0732">Signal</keyword>
<dbReference type="InterPro" id="IPR031825">
    <property type="entry name" value="RXLR"/>
</dbReference>
<dbReference type="Proteomes" id="UP000697107">
    <property type="component" value="Unassembled WGS sequence"/>
</dbReference>
<dbReference type="EMBL" id="MJFZ01001896">
    <property type="protein sequence ID" value="RAW21269.1"/>
    <property type="molecule type" value="Genomic_DNA"/>
</dbReference>
<evidence type="ECO:0000256" key="1">
    <source>
        <dbReference type="ARBA" id="ARBA00004613"/>
    </source>
</evidence>